<evidence type="ECO:0000259" key="2">
    <source>
        <dbReference type="Pfam" id="PF26478"/>
    </source>
</evidence>
<keyword evidence="1" id="KW-0472">Membrane</keyword>
<feature type="transmembrane region" description="Helical" evidence="1">
    <location>
        <begin position="45"/>
        <end position="67"/>
    </location>
</feature>
<accession>A0A4D6GVK4</accession>
<gene>
    <name evidence="4" type="ORF">APQ99_00589</name>
    <name evidence="3" type="ORF">HBSAL_10855</name>
</gene>
<reference evidence="3 5" key="1">
    <citation type="journal article" date="2019" name="Microbiol. Resour. Announc.">
        <title>The Genome Sequence of the Halobacterium salinarum Type Strain Is Closely Related to That of Laboratory Strains NRC-1 and R1.</title>
        <authorList>
            <person name="Pfeiffer F."/>
            <person name="Marchfelder A."/>
            <person name="Habermann B."/>
            <person name="Dyall-Smith M.L."/>
        </authorList>
    </citation>
    <scope>NUCLEOTIDE SEQUENCE [LARGE SCALE GENOMIC DNA]</scope>
    <source>
        <strain evidence="3">91-R6</strain>
        <strain evidence="5">ATCC 33171 / DSM 3754 / JCM 8978 / NBRC 102687 / NCIMB 764 / 91-R6</strain>
    </source>
</reference>
<name>A0A4D6GVK4_HALS9</name>
<dbReference type="GeneID" id="68694754"/>
<dbReference type="Proteomes" id="UP000323075">
    <property type="component" value="Unassembled WGS sequence"/>
</dbReference>
<feature type="domain" description="DUF8151" evidence="2">
    <location>
        <begin position="2"/>
        <end position="75"/>
    </location>
</feature>
<dbReference type="AlphaFoldDB" id="A0A4D6GVK4"/>
<organism evidence="3 5">
    <name type="scientific">Halobacterium salinarum (strain ATCC 33171 / DSM 3754 / JCM 8978 / NBRC 102687 / NCIMB 764 / 91-R6)</name>
    <dbReference type="NCBI Taxonomy" id="2597657"/>
    <lineage>
        <taxon>Archaea</taxon>
        <taxon>Methanobacteriati</taxon>
        <taxon>Methanobacteriota</taxon>
        <taxon>Stenosarchaea group</taxon>
        <taxon>Halobacteria</taxon>
        <taxon>Halobacteriales</taxon>
        <taxon>Halobacteriaceae</taxon>
        <taxon>Halobacterium</taxon>
    </lineage>
</organism>
<evidence type="ECO:0000256" key="1">
    <source>
        <dbReference type="SAM" id="Phobius"/>
    </source>
</evidence>
<reference evidence="3" key="3">
    <citation type="journal article" name="MicrobiologyOpen">
        <title>Whole-genome comparison between the type strain of Halobacterium salinarum (DSM 3754(T)) and the laboratory strains R1 and NRC-1.</title>
        <authorList>
            <person name="Pfeiffer F."/>
            <person name="Losensky G."/>
            <person name="Marchfelder A."/>
            <person name="Habermann B."/>
            <person name="Dyall-Smith M."/>
        </authorList>
    </citation>
    <scope>NUCLEOTIDE SEQUENCE</scope>
    <source>
        <strain evidence="3">91-R6</strain>
    </source>
</reference>
<sequence length="76" mass="7490">MIESVPELFDLVTAPLLTLAGTTLVGGGLFAELQSATALAGDGGSMVFGLWLAVMGAVGVIGGAKVVRDAVTGQLS</sequence>
<dbReference type="Proteomes" id="UP000296216">
    <property type="component" value="Chromosome"/>
</dbReference>
<protein>
    <recommendedName>
        <fullName evidence="2">DUF8151 domain-containing protein</fullName>
    </recommendedName>
</protein>
<dbReference type="RefSeq" id="WP_010903624.1">
    <property type="nucleotide sequence ID" value="NZ_VRYN01000001.1"/>
</dbReference>
<proteinExistence type="predicted"/>
<evidence type="ECO:0000313" key="6">
    <source>
        <dbReference type="Proteomes" id="UP000323075"/>
    </source>
</evidence>
<feature type="transmembrane region" description="Helical" evidence="1">
    <location>
        <begin position="12"/>
        <end position="33"/>
    </location>
</feature>
<dbReference type="EMBL" id="VRYN01000001">
    <property type="protein sequence ID" value="TYO82071.1"/>
    <property type="molecule type" value="Genomic_DNA"/>
</dbReference>
<evidence type="ECO:0000313" key="3">
    <source>
        <dbReference type="EMBL" id="QCC45813.1"/>
    </source>
</evidence>
<dbReference type="Pfam" id="PF26478">
    <property type="entry name" value="DUF8151"/>
    <property type="match status" value="1"/>
</dbReference>
<reference evidence="4 6" key="2">
    <citation type="submission" date="2019-07" db="EMBL/GenBank/DDBJ databases">
        <title>Genomic Encyclopedia of Archaeal and Bacterial Type Strains, Phase II (KMG-II): from individual species to whole genera.</title>
        <authorList>
            <person name="Goeker M."/>
        </authorList>
    </citation>
    <scope>NUCLEOTIDE SEQUENCE [LARGE SCALE GENOMIC DNA]</scope>
    <source>
        <strain evidence="4 6">DSM 3754</strain>
    </source>
</reference>
<evidence type="ECO:0000313" key="5">
    <source>
        <dbReference type="Proteomes" id="UP000296216"/>
    </source>
</evidence>
<keyword evidence="1" id="KW-0812">Transmembrane</keyword>
<dbReference type="InterPro" id="IPR058464">
    <property type="entry name" value="DUF8151"/>
</dbReference>
<evidence type="ECO:0000313" key="4">
    <source>
        <dbReference type="EMBL" id="TYO82071.1"/>
    </source>
</evidence>
<keyword evidence="1" id="KW-1133">Transmembrane helix</keyword>
<dbReference type="EMBL" id="CP038631">
    <property type="protein sequence ID" value="QCC45813.1"/>
    <property type="molecule type" value="Genomic_DNA"/>
</dbReference>